<proteinExistence type="predicted"/>
<feature type="signal peptide" evidence="2">
    <location>
        <begin position="1"/>
        <end position="31"/>
    </location>
</feature>
<feature type="region of interest" description="Disordered" evidence="1">
    <location>
        <begin position="171"/>
        <end position="197"/>
    </location>
</feature>
<evidence type="ECO:0000313" key="4">
    <source>
        <dbReference type="Proteomes" id="UP000192761"/>
    </source>
</evidence>
<sequence>MNPNMHSVPRQWRLACCGGLLALALGALAHAESGTLIRAADLKQKPFLDAASAGQLPANATLDILNRQGAWMQVKSGASSGWVKLLNVRTGSGKTNSGNAVGALANVVTTGSSGTTVTTGVKGVSRENLEKSEPNFKEVDKLTGMAVSAPDAARAAQQAKLAALQVPEIDLPRGLSSGSSNSNSGGENSTDNLRKRR</sequence>
<gene>
    <name evidence="3" type="ORF">SAMN02745857_04129</name>
</gene>
<accession>A0A1W1Y204</accession>
<dbReference type="EMBL" id="FWXD01000044">
    <property type="protein sequence ID" value="SMC29788.1"/>
    <property type="molecule type" value="Genomic_DNA"/>
</dbReference>
<dbReference type="AlphaFoldDB" id="A0A1W1Y204"/>
<protein>
    <recommendedName>
        <fullName evidence="5">SH3 domain-containing protein</fullName>
    </recommendedName>
</protein>
<organism evidence="3 4">
    <name type="scientific">Andreprevotia lacus DSM 23236</name>
    <dbReference type="NCBI Taxonomy" id="1121001"/>
    <lineage>
        <taxon>Bacteria</taxon>
        <taxon>Pseudomonadati</taxon>
        <taxon>Pseudomonadota</taxon>
        <taxon>Betaproteobacteria</taxon>
        <taxon>Neisseriales</taxon>
        <taxon>Chitinibacteraceae</taxon>
        <taxon>Andreprevotia</taxon>
    </lineage>
</organism>
<keyword evidence="2" id="KW-0732">Signal</keyword>
<dbReference type="STRING" id="1121001.SAMN02745857_04129"/>
<dbReference type="RefSeq" id="WP_084093036.1">
    <property type="nucleotide sequence ID" value="NZ_FWXD01000044.1"/>
</dbReference>
<evidence type="ECO:0000313" key="3">
    <source>
        <dbReference type="EMBL" id="SMC29788.1"/>
    </source>
</evidence>
<reference evidence="3 4" key="1">
    <citation type="submission" date="2017-04" db="EMBL/GenBank/DDBJ databases">
        <authorList>
            <person name="Afonso C.L."/>
            <person name="Miller P.J."/>
            <person name="Scott M.A."/>
            <person name="Spackman E."/>
            <person name="Goraichik I."/>
            <person name="Dimitrov K.M."/>
            <person name="Suarez D.L."/>
            <person name="Swayne D.E."/>
        </authorList>
    </citation>
    <scope>NUCLEOTIDE SEQUENCE [LARGE SCALE GENOMIC DNA]</scope>
    <source>
        <strain evidence="3 4">DSM 23236</strain>
    </source>
</reference>
<evidence type="ECO:0000256" key="2">
    <source>
        <dbReference type="SAM" id="SignalP"/>
    </source>
</evidence>
<name>A0A1W1Y204_9NEIS</name>
<dbReference type="Proteomes" id="UP000192761">
    <property type="component" value="Unassembled WGS sequence"/>
</dbReference>
<dbReference type="OrthoDB" id="8821343at2"/>
<feature type="compositionally biased region" description="Low complexity" evidence="1">
    <location>
        <begin position="176"/>
        <end position="189"/>
    </location>
</feature>
<feature type="chain" id="PRO_5012709560" description="SH3 domain-containing protein" evidence="2">
    <location>
        <begin position="32"/>
        <end position="197"/>
    </location>
</feature>
<evidence type="ECO:0000256" key="1">
    <source>
        <dbReference type="SAM" id="MobiDB-lite"/>
    </source>
</evidence>
<keyword evidence="4" id="KW-1185">Reference proteome</keyword>
<evidence type="ECO:0008006" key="5">
    <source>
        <dbReference type="Google" id="ProtNLM"/>
    </source>
</evidence>